<sequence length="124" mass="13879">MHADSASPTNNKEIVTMQLPTPHRRLTTSPLNKANTYHNSTLSVASSHIPYHSPHKPTSHTAQLNYTLPMSHLRSTYTGVTIDAEKTLLCKCGYAMRRYTVKDMGSPYRGEQCISFRSLSPDQT</sequence>
<reference evidence="1 2" key="1">
    <citation type="submission" date="2019-04" db="EMBL/GenBank/DDBJ databases">
        <authorList>
            <consortium name="DOE Joint Genome Institute"/>
            <person name="Mondo S."/>
            <person name="Kjaerbolling I."/>
            <person name="Vesth T."/>
            <person name="Frisvad J.C."/>
            <person name="Nybo J.L."/>
            <person name="Theobald S."/>
            <person name="Kildgaard S."/>
            <person name="Isbrandt T."/>
            <person name="Kuo A."/>
            <person name="Sato A."/>
            <person name="Lyhne E.K."/>
            <person name="Kogle M.E."/>
            <person name="Wiebenga A."/>
            <person name="Kun R.S."/>
            <person name="Lubbers R.J."/>
            <person name="Makela M.R."/>
            <person name="Barry K."/>
            <person name="Chovatia M."/>
            <person name="Clum A."/>
            <person name="Daum C."/>
            <person name="Haridas S."/>
            <person name="He G."/>
            <person name="LaButti K."/>
            <person name="Lipzen A."/>
            <person name="Riley R."/>
            <person name="Salamov A."/>
            <person name="Simmons B.A."/>
            <person name="Magnuson J.K."/>
            <person name="Henrissat B."/>
            <person name="Mortensen U.H."/>
            <person name="Larsen T.O."/>
            <person name="Devries R.P."/>
            <person name="Grigoriev I.V."/>
            <person name="Machida M."/>
            <person name="Baker S.E."/>
            <person name="Andersen M.R."/>
            <person name="Cantor M.N."/>
            <person name="Hua S.X."/>
        </authorList>
    </citation>
    <scope>NUCLEOTIDE SEQUENCE [LARGE SCALE GENOMIC DNA]</scope>
    <source>
        <strain evidence="1 2">CBS 117616</strain>
    </source>
</reference>
<dbReference type="Proteomes" id="UP000325395">
    <property type="component" value="Unassembled WGS sequence"/>
</dbReference>
<evidence type="ECO:0000313" key="2">
    <source>
        <dbReference type="Proteomes" id="UP000325395"/>
    </source>
</evidence>
<dbReference type="EMBL" id="ML735804">
    <property type="protein sequence ID" value="KAE8413572.1"/>
    <property type="molecule type" value="Genomic_DNA"/>
</dbReference>
<protein>
    <submittedName>
        <fullName evidence="1">Uncharacterized protein</fullName>
    </submittedName>
</protein>
<keyword evidence="2" id="KW-1185">Reference proteome</keyword>
<proteinExistence type="predicted"/>
<organism evidence="1 2">
    <name type="scientific">Aspergillus pseudocaelatus</name>
    <dbReference type="NCBI Taxonomy" id="1825620"/>
    <lineage>
        <taxon>Eukaryota</taxon>
        <taxon>Fungi</taxon>
        <taxon>Dikarya</taxon>
        <taxon>Ascomycota</taxon>
        <taxon>Pezizomycotina</taxon>
        <taxon>Eurotiomycetes</taxon>
        <taxon>Eurotiomycetidae</taxon>
        <taxon>Eurotiales</taxon>
        <taxon>Aspergillaceae</taxon>
        <taxon>Aspergillus</taxon>
        <taxon>Aspergillus subgen. Circumdati</taxon>
    </lineage>
</organism>
<accession>A0ABQ6W8X1</accession>
<evidence type="ECO:0000313" key="1">
    <source>
        <dbReference type="EMBL" id="KAE8413572.1"/>
    </source>
</evidence>
<gene>
    <name evidence="1" type="ORF">BDV36DRAFT_268161</name>
</gene>
<name>A0ABQ6W8X1_9EURO</name>